<gene>
    <name evidence="1" type="primary">PPN1</name>
    <name evidence="1" type="ORF">M8818_006947</name>
</gene>
<evidence type="ECO:0000313" key="2">
    <source>
        <dbReference type="Proteomes" id="UP001320706"/>
    </source>
</evidence>
<keyword evidence="1" id="KW-0378">Hydrolase</keyword>
<proteinExistence type="predicted"/>
<name>A0ACC3S5K4_9PEZI</name>
<reference evidence="1" key="1">
    <citation type="submission" date="2024-02" db="EMBL/GenBank/DDBJ databases">
        <title>Metagenome Assembled Genome of Zalaria obscura JY119.</title>
        <authorList>
            <person name="Vighnesh L."/>
            <person name="Jagadeeshwari U."/>
            <person name="Venkata Ramana C."/>
            <person name="Sasikala C."/>
        </authorList>
    </citation>
    <scope>NUCLEOTIDE SEQUENCE</scope>
    <source>
        <strain evidence="1">JY119</strain>
    </source>
</reference>
<comment type="caution">
    <text evidence="1">The sequence shown here is derived from an EMBL/GenBank/DDBJ whole genome shotgun (WGS) entry which is preliminary data.</text>
</comment>
<keyword evidence="2" id="KW-1185">Reference proteome</keyword>
<dbReference type="Proteomes" id="UP001320706">
    <property type="component" value="Unassembled WGS sequence"/>
</dbReference>
<organism evidence="1 2">
    <name type="scientific">Zalaria obscura</name>
    <dbReference type="NCBI Taxonomy" id="2024903"/>
    <lineage>
        <taxon>Eukaryota</taxon>
        <taxon>Fungi</taxon>
        <taxon>Dikarya</taxon>
        <taxon>Ascomycota</taxon>
        <taxon>Pezizomycotina</taxon>
        <taxon>Dothideomycetes</taxon>
        <taxon>Dothideomycetidae</taxon>
        <taxon>Dothideales</taxon>
        <taxon>Zalariaceae</taxon>
        <taxon>Zalaria</taxon>
    </lineage>
</organism>
<protein>
    <submittedName>
        <fullName evidence="1">Endopolyphosphatase</fullName>
        <ecNumber evidence="1">3.6.1.10</ecNumber>
    </submittedName>
</protein>
<accession>A0ACC3S5K4</accession>
<dbReference type="EMBL" id="JAMKPW020000041">
    <property type="protein sequence ID" value="KAK8196780.1"/>
    <property type="molecule type" value="Genomic_DNA"/>
</dbReference>
<evidence type="ECO:0000313" key="1">
    <source>
        <dbReference type="EMBL" id="KAK8196780.1"/>
    </source>
</evidence>
<dbReference type="EC" id="3.6.1.10" evidence="1"/>
<sequence length="740" mass="83546">MLGLGAGLLLLSGAQLIAGAQIPLVEDTRETVRYEEEATSLRSGRKLTGRFLHVTDFHPDPFYKTYSDTSKDGACHKGDGAAGIYGAELSDCDAPIALVNATFDWIDAELKNDIDFVVWTGDSARHDNDEDLPRNTKQVVELNELLVAKFVEVFGKQDNINDTDPTNDLIVPIVPTFGNNDILPHNIFTKGPNKWTRDYASIWRTFIPEEQRHQFAQGGWFSVEVIPNHLTVFSLNSLYFFDSNSAVDGCAAPSEPGYRQLEWLRIQLQFIRERGMKAMIIGHVPPARTESKEAWDESCWQKYALWMKQYRDVVVGSIYGHMNTDHFIIQDFEDIDKDVQDGYETKLKSKRMSIMPGDDEVHVNVGANYLIELRDAWSKLPKLKAGKALLDWVTDTEDVEEPEMEAEKKKDKKKKKKGKKGKKHGKDDVKKYLEAIGGPFAERFSISHVSPSVVPNYYPTIRVYEYNITGVRPGTQRLVESDVQESEAVIVEEWLKTTMPEAVEQIEDGTVEVSRKKNKKRRFRLPEPPSASAPPGPAYSPQSLSLLGFTQYYANITRINNDFVLDEQSVASEFDGDAAGAEDLTESKWKNGKHHGKKPHDRDHTPNPKKFRYGVLYDTRNDTVYDMADLSVRSYLGLAQRIGGFRPKKSAVEYADASGEVGERAREEDAVSKPDGTVGEDDEGWVAWLVGRKGTKGKKHGKKKHGKSGKKRNDEPWYTFVRRAFVETIEPGDLEDQFGH</sequence>